<proteinExistence type="predicted"/>
<feature type="compositionally biased region" description="Polar residues" evidence="1">
    <location>
        <begin position="72"/>
        <end position="85"/>
    </location>
</feature>
<dbReference type="OrthoDB" id="3469466at2759"/>
<organism evidence="2 3">
    <name type="scientific">Talaromyces rugulosus</name>
    <name type="common">Penicillium rugulosum</name>
    <dbReference type="NCBI Taxonomy" id="121627"/>
    <lineage>
        <taxon>Eukaryota</taxon>
        <taxon>Fungi</taxon>
        <taxon>Dikarya</taxon>
        <taxon>Ascomycota</taxon>
        <taxon>Pezizomycotina</taxon>
        <taxon>Eurotiomycetes</taxon>
        <taxon>Eurotiomycetidae</taxon>
        <taxon>Eurotiales</taxon>
        <taxon>Trichocomaceae</taxon>
        <taxon>Talaromyces</taxon>
        <taxon>Talaromyces sect. Islandici</taxon>
    </lineage>
</organism>
<dbReference type="Proteomes" id="UP000509510">
    <property type="component" value="Chromosome IV"/>
</dbReference>
<gene>
    <name evidence="2" type="ORF">TRUGW13939_06843</name>
</gene>
<dbReference type="PANTHER" id="PTHR37540">
    <property type="entry name" value="TRANSCRIPTION FACTOR (ACR-2), PUTATIVE-RELATED-RELATED"/>
    <property type="match status" value="1"/>
</dbReference>
<dbReference type="EMBL" id="CP055901">
    <property type="protein sequence ID" value="QKX59703.1"/>
    <property type="molecule type" value="Genomic_DNA"/>
</dbReference>
<dbReference type="GeneID" id="55994336"/>
<dbReference type="AlphaFoldDB" id="A0A7H8R493"/>
<evidence type="ECO:0000313" key="2">
    <source>
        <dbReference type="EMBL" id="QKX59703.1"/>
    </source>
</evidence>
<keyword evidence="3" id="KW-1185">Reference proteome</keyword>
<dbReference type="KEGG" id="trg:TRUGW13939_06843"/>
<evidence type="ECO:0000313" key="3">
    <source>
        <dbReference type="Proteomes" id="UP000509510"/>
    </source>
</evidence>
<reference evidence="3" key="1">
    <citation type="submission" date="2020-06" db="EMBL/GenBank/DDBJ databases">
        <title>A chromosome-scale genome assembly of Talaromyces rugulosus W13939.</title>
        <authorList>
            <person name="Wang B."/>
            <person name="Guo L."/>
            <person name="Ye K."/>
            <person name="Wang L."/>
        </authorList>
    </citation>
    <scope>NUCLEOTIDE SEQUENCE [LARGE SCALE GENOMIC DNA]</scope>
    <source>
        <strain evidence="3">W13939</strain>
    </source>
</reference>
<dbReference type="PANTHER" id="PTHR37540:SF10">
    <property type="entry name" value="SIGMA-70 REGION 2 FAMILY PROTEIN"/>
    <property type="match status" value="1"/>
</dbReference>
<feature type="compositionally biased region" description="Basic and acidic residues" evidence="1">
    <location>
        <begin position="40"/>
        <end position="63"/>
    </location>
</feature>
<accession>A0A7H8R493</accession>
<dbReference type="RefSeq" id="XP_035345880.1">
    <property type="nucleotide sequence ID" value="XM_035489987.1"/>
</dbReference>
<name>A0A7H8R493_TALRU</name>
<evidence type="ECO:0000256" key="1">
    <source>
        <dbReference type="SAM" id="MobiDB-lite"/>
    </source>
</evidence>
<evidence type="ECO:0008006" key="4">
    <source>
        <dbReference type="Google" id="ProtNLM"/>
    </source>
</evidence>
<protein>
    <recommendedName>
        <fullName evidence="4">Transcription factor domain-containing protein</fullName>
    </recommendedName>
</protein>
<sequence length="617" mass="68854">MPATNDKFIFVNAPTIINAGPRDARRQLRSQLMRRVYLRKYQEPPPRIEDVVDTIEREPPKDDSEGDSSSSRGHTTSPPMGTTGSAAPHPVTSIDSKLPTPPSEGDGDDGCNRCGGYCRSPGQCQPVIHTRKKPKLLSPAKEAPLDLGPLLSSIAVSTLNPFAVPDDGVNAPNSHMLIHHYARSLIPALRSGKDWHAGVSSNYLRLLPDPIVFNAICLSASIHLDRSTIWSGIDAEHAVRKWEQHYYRYNALRALRQVLAKCNPKIGTPEFDSVLVSICMLAINDLHGETSQGIIKRDYNPFSNPLPTLGALNVYGYKPVHYFHWNGLVNLLSQHGGFHNLTLFAARFKISYTAVKYSLHTCTKPAFPICNHKGEILTGYSVLGVLGMTPSQVPPHTGEGFRNLQTLMIRESIFRPFIELSQLAQAIPLLVPKCSDPTTEDLIADARNLSQYRFQNLPLLTEDPLLVVDIMVEESIEAEDILTQDIIHATFAVYGLCWLVTQLFTSHVTFSVPSSRRFRLNGVFELQSTMNRCESVAYNNLYVMRLQVWAMVIGGIAAEDIDIGLRNWMVSRLQDLCRKLGLRDWAAVSEVLNTFAWMEYACDHAGRKLWAEVENMT</sequence>
<feature type="region of interest" description="Disordered" evidence="1">
    <location>
        <begin position="40"/>
        <end position="107"/>
    </location>
</feature>